<evidence type="ECO:0000313" key="2">
    <source>
        <dbReference type="EMBL" id="VFK34718.1"/>
    </source>
</evidence>
<protein>
    <submittedName>
        <fullName evidence="1">Uncharacterized protein</fullName>
    </submittedName>
</protein>
<dbReference type="AlphaFoldDB" id="A0A450XPX0"/>
<dbReference type="EMBL" id="CAADGH010000086">
    <property type="protein sequence ID" value="VFK76964.1"/>
    <property type="molecule type" value="Genomic_DNA"/>
</dbReference>
<name>A0A450XPX0_9GAMM</name>
<proteinExistence type="predicted"/>
<accession>A0A450XPX0</accession>
<dbReference type="EMBL" id="CAADFO010000082">
    <property type="protein sequence ID" value="VFK31362.1"/>
    <property type="molecule type" value="Genomic_DNA"/>
</dbReference>
<reference evidence="1" key="1">
    <citation type="submission" date="2019-02" db="EMBL/GenBank/DDBJ databases">
        <authorList>
            <person name="Gruber-Vodicka R. H."/>
            <person name="Seah K. B. B."/>
        </authorList>
    </citation>
    <scope>NUCLEOTIDE SEQUENCE</scope>
    <source>
        <strain evidence="1">BECK_BZ197</strain>
        <strain evidence="3">BECK_BZ198</strain>
        <strain evidence="2">BECK_BZ199</strain>
    </source>
</reference>
<gene>
    <name evidence="1" type="ORF">BECKMB1821G_GA0114241_108213</name>
    <name evidence="3" type="ORF">BECKMB1821H_GA0114242_108612</name>
    <name evidence="2" type="ORF">BECKMB1821I_GA0114274_108113</name>
</gene>
<sequence length="94" mass="10441">MSKMTKEIKARLTVINTGYLASNANYLASLGFMTNIGKRGLTLIGSIDLFEKTFKTKIVKKRDTYSFVTLPKMPDGVQAVESLYIPTPPSFFGK</sequence>
<evidence type="ECO:0000313" key="3">
    <source>
        <dbReference type="EMBL" id="VFK76964.1"/>
    </source>
</evidence>
<dbReference type="EMBL" id="CAADFQ010000081">
    <property type="protein sequence ID" value="VFK34718.1"/>
    <property type="molecule type" value="Genomic_DNA"/>
</dbReference>
<evidence type="ECO:0000313" key="1">
    <source>
        <dbReference type="EMBL" id="VFK31362.1"/>
    </source>
</evidence>
<organism evidence="1">
    <name type="scientific">Candidatus Kentrum sp. MB</name>
    <dbReference type="NCBI Taxonomy" id="2138164"/>
    <lineage>
        <taxon>Bacteria</taxon>
        <taxon>Pseudomonadati</taxon>
        <taxon>Pseudomonadota</taxon>
        <taxon>Gammaproteobacteria</taxon>
        <taxon>Candidatus Kentrum</taxon>
    </lineage>
</organism>